<evidence type="ECO:0000313" key="3">
    <source>
        <dbReference type="EMBL" id="CAE6488988.1"/>
    </source>
</evidence>
<feature type="compositionally biased region" description="Low complexity" evidence="2">
    <location>
        <begin position="614"/>
        <end position="623"/>
    </location>
</feature>
<feature type="compositionally biased region" description="Polar residues" evidence="2">
    <location>
        <begin position="472"/>
        <end position="498"/>
    </location>
</feature>
<feature type="region of interest" description="Disordered" evidence="2">
    <location>
        <begin position="167"/>
        <end position="630"/>
    </location>
</feature>
<feature type="compositionally biased region" description="Basic residues" evidence="2">
    <location>
        <begin position="271"/>
        <end position="280"/>
    </location>
</feature>
<feature type="compositionally biased region" description="Polar residues" evidence="2">
    <location>
        <begin position="575"/>
        <end position="587"/>
    </location>
</feature>
<feature type="compositionally biased region" description="Polar residues" evidence="2">
    <location>
        <begin position="53"/>
        <end position="69"/>
    </location>
</feature>
<feature type="compositionally biased region" description="Polar residues" evidence="2">
    <location>
        <begin position="287"/>
        <end position="307"/>
    </location>
</feature>
<comment type="caution">
    <text evidence="3">The sequence shown here is derived from an EMBL/GenBank/DDBJ whole genome shotgun (WGS) entry which is preliminary data.</text>
</comment>
<sequence>MADPTTPVCTNPEHAILVATISEQTRLISQLLARTQELERRLDVAQEAARNPVATQNLTIQTPNFSTSEGSRDRQDYSPSASSAYEVKKAQAQGQPCIYGSKCIREQCWYEHSGSRVAGNPKSSASTTNQSQTTDTSVNRNKRECKYGMNCTNRQCWFEHPSGWTPNRTDQEWKPQQEPIPEAPAAEASTWGTSEDLSSWGVTPSSDWGTSADNTWGPPARADNEWGNPTDTWNTQPDKPHKSSVSNSRSTSVSMSREGSVSNLSTSKSQGRGRKSRGKGRRADSESIATESAPMSPSPLAATSISASVEPIPVQTPLSPPADSTDQAPSYEEANALDGMGTPPLEPSVPSLSSEPEAPATPKALWSDEPTVDVVYFPDAPPNHDESQPSGTRDKEIGFSEDQPPGGFVDESLDLDQRAPSDLYSSWGVGVTGASDWGLDPTEFPDPVATTENKSKGKKSKSKGKQKENSQTDTSGRGTPNNPSNFAAQPETSTPSVNESEEPEPTPKATPEPPQGVPQDEIPDWLLGDDEDAHAALGIPRSVSPSPGTSAPPRIAPTGPAPRPPLSKLAAENFPSLSGILSASKSLQSKDDTPPKPEFTPRPVPWKITRPSDTSSSTSSKSGKGSKSKN</sequence>
<dbReference type="Proteomes" id="UP000663843">
    <property type="component" value="Unassembled WGS sequence"/>
</dbReference>
<feature type="compositionally biased region" description="Basic and acidic residues" evidence="2">
    <location>
        <begin position="382"/>
        <end position="398"/>
    </location>
</feature>
<feature type="compositionally biased region" description="Low complexity" evidence="2">
    <location>
        <begin position="176"/>
        <end position="188"/>
    </location>
</feature>
<accession>A0A8H3CLJ2</accession>
<feature type="region of interest" description="Disordered" evidence="2">
    <location>
        <begin position="115"/>
        <end position="139"/>
    </location>
</feature>
<organism evidence="3 4">
    <name type="scientific">Rhizoctonia solani</name>
    <dbReference type="NCBI Taxonomy" id="456999"/>
    <lineage>
        <taxon>Eukaryota</taxon>
        <taxon>Fungi</taxon>
        <taxon>Dikarya</taxon>
        <taxon>Basidiomycota</taxon>
        <taxon>Agaricomycotina</taxon>
        <taxon>Agaricomycetes</taxon>
        <taxon>Cantharellales</taxon>
        <taxon>Ceratobasidiaceae</taxon>
        <taxon>Rhizoctonia</taxon>
    </lineage>
</organism>
<feature type="compositionally biased region" description="Low complexity" evidence="2">
    <location>
        <begin position="123"/>
        <end position="137"/>
    </location>
</feature>
<dbReference type="EMBL" id="CAJMWT010004359">
    <property type="protein sequence ID" value="CAE6488988.1"/>
    <property type="molecule type" value="Genomic_DNA"/>
</dbReference>
<evidence type="ECO:0000256" key="2">
    <source>
        <dbReference type="SAM" id="MobiDB-lite"/>
    </source>
</evidence>
<evidence type="ECO:0000256" key="1">
    <source>
        <dbReference type="SAM" id="Coils"/>
    </source>
</evidence>
<feature type="coiled-coil region" evidence="1">
    <location>
        <begin position="21"/>
        <end position="48"/>
    </location>
</feature>
<dbReference type="Gene3D" id="4.10.1000.40">
    <property type="match status" value="1"/>
</dbReference>
<reference evidence="3" key="1">
    <citation type="submission" date="2021-01" db="EMBL/GenBank/DDBJ databases">
        <authorList>
            <person name="Kaushik A."/>
        </authorList>
    </citation>
    <scope>NUCLEOTIDE SEQUENCE</scope>
    <source>
        <strain evidence="3">AG2-2IIIB</strain>
    </source>
</reference>
<feature type="compositionally biased region" description="Polar residues" evidence="2">
    <location>
        <begin position="227"/>
        <end position="237"/>
    </location>
</feature>
<feature type="compositionally biased region" description="Low complexity" evidence="2">
    <location>
        <begin position="243"/>
        <end position="270"/>
    </location>
</feature>
<evidence type="ECO:0000313" key="4">
    <source>
        <dbReference type="Proteomes" id="UP000663843"/>
    </source>
</evidence>
<feature type="compositionally biased region" description="Acidic residues" evidence="2">
    <location>
        <begin position="521"/>
        <end position="532"/>
    </location>
</feature>
<protein>
    <submittedName>
        <fullName evidence="3">Uncharacterized protein</fullName>
    </submittedName>
</protein>
<feature type="compositionally biased region" description="Low complexity" evidence="2">
    <location>
        <begin position="348"/>
        <end position="362"/>
    </location>
</feature>
<feature type="region of interest" description="Disordered" evidence="2">
    <location>
        <begin position="53"/>
        <end position="83"/>
    </location>
</feature>
<feature type="compositionally biased region" description="Polar residues" evidence="2">
    <location>
        <begin position="190"/>
        <end position="214"/>
    </location>
</feature>
<keyword evidence="1" id="KW-0175">Coiled coil</keyword>
<feature type="compositionally biased region" description="Pro residues" evidence="2">
    <location>
        <begin position="506"/>
        <end position="516"/>
    </location>
</feature>
<name>A0A8H3CLJ2_9AGAM</name>
<gene>
    <name evidence="3" type="ORF">RDB_LOCUS127095</name>
</gene>
<dbReference type="AlphaFoldDB" id="A0A8H3CLJ2"/>
<proteinExistence type="predicted"/>